<sequence>MYDPFEEMYPDYSQLAEKAREHVRDTVWDLVVCVTDQPMQDDSTVVVANPHLRDRVAVVSLPALGGRRLRRRLTAAVVAVIARPHLDPLPGQGRMAPLVS</sequence>
<dbReference type="EMBL" id="JAFFZE010000004">
    <property type="protein sequence ID" value="MCT2582204.1"/>
    <property type="molecule type" value="Genomic_DNA"/>
</dbReference>
<gene>
    <name evidence="1" type="ORF">JT362_03570</name>
</gene>
<keyword evidence="2" id="KW-1185">Reference proteome</keyword>
<accession>A0ABT2J4I6</accession>
<dbReference type="Proteomes" id="UP001156441">
    <property type="component" value="Unassembled WGS sequence"/>
</dbReference>
<organism evidence="1 2">
    <name type="scientific">Actinophytocola gossypii</name>
    <dbReference type="NCBI Taxonomy" id="2812003"/>
    <lineage>
        <taxon>Bacteria</taxon>
        <taxon>Bacillati</taxon>
        <taxon>Actinomycetota</taxon>
        <taxon>Actinomycetes</taxon>
        <taxon>Pseudonocardiales</taxon>
        <taxon>Pseudonocardiaceae</taxon>
    </lineage>
</organism>
<evidence type="ECO:0000313" key="1">
    <source>
        <dbReference type="EMBL" id="MCT2582204.1"/>
    </source>
</evidence>
<name>A0ABT2J4I6_9PSEU</name>
<reference evidence="1 2" key="1">
    <citation type="submission" date="2021-02" db="EMBL/GenBank/DDBJ databases">
        <title>Actinophytocola xerophila sp. nov., isolated from soil of cotton cropping field.</title>
        <authorList>
            <person name="Huang R."/>
            <person name="Chen X."/>
            <person name="Ge X."/>
            <person name="Liu W."/>
        </authorList>
    </citation>
    <scope>NUCLEOTIDE SEQUENCE [LARGE SCALE GENOMIC DNA]</scope>
    <source>
        <strain evidence="1 2">S1-96</strain>
    </source>
</reference>
<proteinExistence type="predicted"/>
<dbReference type="RefSeq" id="WP_260189551.1">
    <property type="nucleotide sequence ID" value="NZ_JAFFZE010000004.1"/>
</dbReference>
<comment type="caution">
    <text evidence="1">The sequence shown here is derived from an EMBL/GenBank/DDBJ whole genome shotgun (WGS) entry which is preliminary data.</text>
</comment>
<evidence type="ECO:0000313" key="2">
    <source>
        <dbReference type="Proteomes" id="UP001156441"/>
    </source>
</evidence>
<protein>
    <submittedName>
        <fullName evidence="1">Uncharacterized protein</fullName>
    </submittedName>
</protein>